<organism evidence="5 6">
    <name type="scientific">Orientia chuto str. Dubai</name>
    <dbReference type="NCBI Taxonomy" id="1359168"/>
    <lineage>
        <taxon>Bacteria</taxon>
        <taxon>Pseudomonadati</taxon>
        <taxon>Pseudomonadota</taxon>
        <taxon>Alphaproteobacteria</taxon>
        <taxon>Rickettsiales</taxon>
        <taxon>Rickettsiaceae</taxon>
        <taxon>Rickettsieae</taxon>
        <taxon>Orientia</taxon>
    </lineage>
</organism>
<dbReference type="PANTHER" id="PTHR24166:SF48">
    <property type="entry name" value="PROTEIN VAPYRIN"/>
    <property type="match status" value="1"/>
</dbReference>
<dbReference type="SUPFAM" id="SSF48403">
    <property type="entry name" value="Ankyrin repeat"/>
    <property type="match status" value="1"/>
</dbReference>
<dbReference type="EMBL" id="LANP01000002">
    <property type="protein sequence ID" value="KJV57252.1"/>
    <property type="molecule type" value="Genomic_DNA"/>
</dbReference>
<dbReference type="RefSeq" id="WP_052694599.1">
    <property type="nucleotide sequence ID" value="NZ_LANP01000002.1"/>
</dbReference>
<protein>
    <submittedName>
        <fullName evidence="5">Ankyrin repeat family protein</fullName>
    </submittedName>
</protein>
<dbReference type="Pfam" id="PF13637">
    <property type="entry name" value="Ank_4"/>
    <property type="match status" value="1"/>
</dbReference>
<accession>A0A0F3MP74</accession>
<evidence type="ECO:0000313" key="5">
    <source>
        <dbReference type="EMBL" id="KJV57252.1"/>
    </source>
</evidence>
<evidence type="ECO:0000256" key="2">
    <source>
        <dbReference type="ARBA" id="ARBA00023043"/>
    </source>
</evidence>
<keyword evidence="6" id="KW-1185">Reference proteome</keyword>
<dbReference type="SMART" id="SM00248">
    <property type="entry name" value="ANK"/>
    <property type="match status" value="7"/>
</dbReference>
<dbReference type="AlphaFoldDB" id="A0A0F3MP74"/>
<reference evidence="5 6" key="1">
    <citation type="submission" date="2015-02" db="EMBL/GenBank/DDBJ databases">
        <title>Genome Sequencing of Rickettsiales.</title>
        <authorList>
            <person name="Daugherty S.C."/>
            <person name="Su Q."/>
            <person name="Abolude K."/>
            <person name="Beier-Sexton M."/>
            <person name="Carlyon J.A."/>
            <person name="Carter R."/>
            <person name="Day N.P."/>
            <person name="Dumler S.J."/>
            <person name="Dyachenko V."/>
            <person name="Godinez A."/>
            <person name="Kurtti T.J."/>
            <person name="Lichay M."/>
            <person name="Mullins K.E."/>
            <person name="Ott S."/>
            <person name="Pappas-Brown V."/>
            <person name="Paris D.H."/>
            <person name="Patel P."/>
            <person name="Richards A.L."/>
            <person name="Sadzewicz L."/>
            <person name="Sears K."/>
            <person name="Seidman D."/>
            <person name="Sengamalay N."/>
            <person name="Stenos J."/>
            <person name="Tallon L.J."/>
            <person name="Vincent G."/>
            <person name="Fraser C.M."/>
            <person name="Munderloh U."/>
            <person name="Dunning-Hotopp J.C."/>
        </authorList>
    </citation>
    <scope>NUCLEOTIDE SEQUENCE [LARGE SCALE GENOMIC DNA]</scope>
    <source>
        <strain evidence="5 6">Fuller</strain>
    </source>
</reference>
<feature type="repeat" description="ANK" evidence="3">
    <location>
        <begin position="71"/>
        <end position="103"/>
    </location>
</feature>
<dbReference type="STRING" id="1359168.OCHUTO_0098"/>
<feature type="repeat" description="ANK" evidence="3">
    <location>
        <begin position="199"/>
        <end position="231"/>
    </location>
</feature>
<dbReference type="PROSITE" id="PS50297">
    <property type="entry name" value="ANK_REP_REGION"/>
    <property type="match status" value="4"/>
</dbReference>
<comment type="caution">
    <text evidence="5">The sequence shown here is derived from an EMBL/GenBank/DDBJ whole genome shotgun (WGS) entry which is preliminary data.</text>
</comment>
<keyword evidence="1" id="KW-0677">Repeat</keyword>
<evidence type="ECO:0000256" key="1">
    <source>
        <dbReference type="ARBA" id="ARBA00022737"/>
    </source>
</evidence>
<dbReference type="InterPro" id="IPR002110">
    <property type="entry name" value="Ankyrin_rpt"/>
</dbReference>
<feature type="repeat" description="ANK" evidence="3">
    <location>
        <begin position="36"/>
        <end position="68"/>
    </location>
</feature>
<dbReference type="PROSITE" id="PS50088">
    <property type="entry name" value="ANK_REPEAT"/>
    <property type="match status" value="6"/>
</dbReference>
<evidence type="ECO:0000256" key="3">
    <source>
        <dbReference type="PROSITE-ProRule" id="PRU00023"/>
    </source>
</evidence>
<dbReference type="Pfam" id="PF12796">
    <property type="entry name" value="Ank_2"/>
    <property type="match status" value="1"/>
</dbReference>
<dbReference type="PRINTS" id="PR01415">
    <property type="entry name" value="ANKYRIN"/>
</dbReference>
<feature type="repeat" description="ANK" evidence="3">
    <location>
        <begin position="166"/>
        <end position="198"/>
    </location>
</feature>
<sequence length="431" mass="47322">MGNTVLHEASKVGDIEKLIQLLSEQSNIDINAQDELGNAALHYAAQEGHIEVIKLLLSHGADINLQVQGQYTNAALHFAVKKGHTEVVELLLNCGADINLQGNVKQTPLMMAVRAGYIDVIKHLYIYKADLGIPDAFGIPPLNAAVQKNNVEVVKVLLSYITDPMLLDSALHTAVQRSNTILADILLANGANVNSQDFFGNTPLSRAITNQAKECVKLLLSYKADINLQNNNGETPLVCNRFNIGINHAAMDTLLIAHIVKLEYCGVGVNTAGFRQNKALISQSPLLTELEQKCQQEVQKMNSMKIGKSTFFDIFVLTKDMNILARCANSSDIVQCSKVNFPIYDPFINESIEKGKQRNAALNNAVTSMNKILAPQSDEMLLSETSWSSLPNEIQYMILEHLSDEELIKIQSPGEEDSNVQVTGAHAIYDD</sequence>
<evidence type="ECO:0000313" key="6">
    <source>
        <dbReference type="Proteomes" id="UP000033616"/>
    </source>
</evidence>
<dbReference type="InterPro" id="IPR036770">
    <property type="entry name" value="Ankyrin_rpt-contain_sf"/>
</dbReference>
<dbReference type="PATRIC" id="fig|1359168.3.peg.473"/>
<dbReference type="Proteomes" id="UP000033616">
    <property type="component" value="Unassembled WGS sequence"/>
</dbReference>
<proteinExistence type="predicted"/>
<dbReference type="InterPro" id="IPR050889">
    <property type="entry name" value="Dendritic_Spine_Reg/Scaffold"/>
</dbReference>
<dbReference type="OrthoDB" id="7164484at2"/>
<evidence type="ECO:0000259" key="4">
    <source>
        <dbReference type="Pfam" id="PF09372"/>
    </source>
</evidence>
<dbReference type="InterPro" id="IPR018272">
    <property type="entry name" value="PRANC_domain"/>
</dbReference>
<keyword evidence="2 3" id="KW-0040">ANK repeat</keyword>
<dbReference type="Pfam" id="PF09372">
    <property type="entry name" value="PRANC"/>
    <property type="match status" value="1"/>
</dbReference>
<gene>
    <name evidence="5" type="ORF">OCHUTO_0098</name>
</gene>
<feature type="domain" description="PRANC" evidence="4">
    <location>
        <begin position="308"/>
        <end position="410"/>
    </location>
</feature>
<feature type="repeat" description="ANK" evidence="3">
    <location>
        <begin position="104"/>
        <end position="136"/>
    </location>
</feature>
<dbReference type="PANTHER" id="PTHR24166">
    <property type="entry name" value="ROLLING PEBBLES, ISOFORM B"/>
    <property type="match status" value="1"/>
</dbReference>
<dbReference type="Gene3D" id="1.25.40.20">
    <property type="entry name" value="Ankyrin repeat-containing domain"/>
    <property type="match status" value="2"/>
</dbReference>
<name>A0A0F3MP74_9RICK</name>
<feature type="repeat" description="ANK" evidence="3">
    <location>
        <begin position="137"/>
        <end position="169"/>
    </location>
</feature>
<dbReference type="Pfam" id="PF00023">
    <property type="entry name" value="Ank"/>
    <property type="match status" value="2"/>
</dbReference>